<dbReference type="Pfam" id="PF07645">
    <property type="entry name" value="EGF_CA"/>
    <property type="match status" value="4"/>
</dbReference>
<dbReference type="InterPro" id="IPR056861">
    <property type="entry name" value="HMCN1-like_VWA"/>
</dbReference>
<evidence type="ECO:0000256" key="17">
    <source>
        <dbReference type="ARBA" id="ARBA00023319"/>
    </source>
</evidence>
<reference evidence="25" key="1">
    <citation type="submission" date="2025-08" db="UniProtKB">
        <authorList>
            <consortium name="RefSeq"/>
        </authorList>
    </citation>
    <scope>IDENTIFICATION</scope>
    <source>
        <tissue evidence="25">Whole sample</tissue>
    </source>
</reference>
<evidence type="ECO:0000256" key="18">
    <source>
        <dbReference type="ARBA" id="ARBA00069893"/>
    </source>
</evidence>
<keyword evidence="10" id="KW-0677">Repeat</keyword>
<dbReference type="Pfam" id="PF07474">
    <property type="entry name" value="G2F"/>
    <property type="match status" value="1"/>
</dbReference>
<feature type="domain" description="Ig-like" evidence="22">
    <location>
        <begin position="2826"/>
        <end position="2911"/>
    </location>
</feature>
<feature type="domain" description="Ig-like" evidence="22">
    <location>
        <begin position="2466"/>
        <end position="2552"/>
    </location>
</feature>
<feature type="domain" description="Ig-like" evidence="22">
    <location>
        <begin position="509"/>
        <end position="591"/>
    </location>
</feature>
<keyword evidence="5" id="KW-0964">Secreted</keyword>
<dbReference type="Pfam" id="PF00090">
    <property type="entry name" value="TSP_1"/>
    <property type="match status" value="6"/>
</dbReference>
<dbReference type="FunFam" id="2.60.40.10:FF:000032">
    <property type="entry name" value="palladin isoform X1"/>
    <property type="match status" value="8"/>
</dbReference>
<dbReference type="Proteomes" id="UP000694844">
    <property type="component" value="Chromosome 3"/>
</dbReference>
<dbReference type="SUPFAM" id="SSF53300">
    <property type="entry name" value="vWA-like"/>
    <property type="match status" value="1"/>
</dbReference>
<feature type="domain" description="Ig-like" evidence="22">
    <location>
        <begin position="687"/>
        <end position="774"/>
    </location>
</feature>
<dbReference type="SMART" id="SM00409">
    <property type="entry name" value="IG"/>
    <property type="match status" value="28"/>
</dbReference>
<feature type="domain" description="Ig-like" evidence="22">
    <location>
        <begin position="419"/>
        <end position="505"/>
    </location>
</feature>
<organism evidence="24 25">
    <name type="scientific">Crassostrea virginica</name>
    <name type="common">Eastern oyster</name>
    <dbReference type="NCBI Taxonomy" id="6565"/>
    <lineage>
        <taxon>Eukaryota</taxon>
        <taxon>Metazoa</taxon>
        <taxon>Spiralia</taxon>
        <taxon>Lophotrochozoa</taxon>
        <taxon>Mollusca</taxon>
        <taxon>Bivalvia</taxon>
        <taxon>Autobranchia</taxon>
        <taxon>Pteriomorphia</taxon>
        <taxon>Ostreida</taxon>
        <taxon>Ostreoidea</taxon>
        <taxon>Ostreidae</taxon>
        <taxon>Crassostrea</taxon>
    </lineage>
</organism>
<dbReference type="FunFam" id="2.60.40.10:FF:000017">
    <property type="entry name" value="Down syndrome cell adhesion molecule b"/>
    <property type="match status" value="1"/>
</dbReference>
<feature type="disulfide bond" evidence="19">
    <location>
        <begin position="3584"/>
        <end position="3594"/>
    </location>
</feature>
<dbReference type="InterPro" id="IPR009017">
    <property type="entry name" value="GFP"/>
</dbReference>
<evidence type="ECO:0000259" key="22">
    <source>
        <dbReference type="PROSITE" id="PS50835"/>
    </source>
</evidence>
<dbReference type="RefSeq" id="XP_022322238.1">
    <property type="nucleotide sequence ID" value="XM_022466530.1"/>
</dbReference>
<dbReference type="FunFam" id="2.60.40.10:FF:000503">
    <property type="entry name" value="Hemicentin 1"/>
    <property type="match status" value="3"/>
</dbReference>
<dbReference type="InterPro" id="IPR018097">
    <property type="entry name" value="EGF_Ca-bd_CS"/>
</dbReference>
<feature type="domain" description="Ig-like" evidence="22">
    <location>
        <begin position="1055"/>
        <end position="1141"/>
    </location>
</feature>
<dbReference type="InterPro" id="IPR000742">
    <property type="entry name" value="EGF"/>
</dbReference>
<keyword evidence="9 20" id="KW-0732">Signal</keyword>
<dbReference type="FunFam" id="2.60.40.10:FF:000285">
    <property type="entry name" value="Hemicentin 1"/>
    <property type="match status" value="1"/>
</dbReference>
<comment type="caution">
    <text evidence="19">Lacks conserved residue(s) required for the propagation of feature annotation.</text>
</comment>
<dbReference type="GO" id="GO:0007156">
    <property type="term" value="P:homophilic cell adhesion via plasma membrane adhesion molecules"/>
    <property type="evidence" value="ECO:0007669"/>
    <property type="project" value="TreeGrafter"/>
</dbReference>
<dbReference type="Gene3D" id="2.40.155.10">
    <property type="entry name" value="Green fluorescent protein"/>
    <property type="match status" value="1"/>
</dbReference>
<dbReference type="InterPro" id="IPR003598">
    <property type="entry name" value="Ig_sub2"/>
</dbReference>
<dbReference type="SMART" id="SM00682">
    <property type="entry name" value="G2F"/>
    <property type="match status" value="1"/>
</dbReference>
<dbReference type="InterPro" id="IPR000884">
    <property type="entry name" value="TSP1_rpt"/>
</dbReference>
<feature type="domain" description="Ig-like" evidence="22">
    <location>
        <begin position="960"/>
        <end position="1049"/>
    </location>
</feature>
<dbReference type="GO" id="GO:0005886">
    <property type="term" value="C:plasma membrane"/>
    <property type="evidence" value="ECO:0007669"/>
    <property type="project" value="UniProtKB-SubCell"/>
</dbReference>
<dbReference type="FunFam" id="2.20.100.10:FF:000002">
    <property type="entry name" value="Unc-5 netrin receptor C"/>
    <property type="match status" value="1"/>
</dbReference>
<dbReference type="FunFam" id="2.60.40.10:FF:000130">
    <property type="entry name" value="Hemicentin 1"/>
    <property type="match status" value="6"/>
</dbReference>
<dbReference type="SUPFAM" id="SSF82895">
    <property type="entry name" value="TSP-1 type 1 repeat"/>
    <property type="match status" value="6"/>
</dbReference>
<dbReference type="FunFam" id="2.10.25.10:FF:000005">
    <property type="entry name" value="Fibrillin 2"/>
    <property type="match status" value="1"/>
</dbReference>
<dbReference type="InterPro" id="IPR049883">
    <property type="entry name" value="NOTCH1_EGF-like"/>
</dbReference>
<feature type="chain" id="PRO_5034282140" description="Cell adhesion molecule-related/down-regulated by oncogenes" evidence="20">
    <location>
        <begin position="23"/>
        <end position="4037"/>
    </location>
</feature>
<dbReference type="Pfam" id="PF12662">
    <property type="entry name" value="cEGF"/>
    <property type="match status" value="2"/>
</dbReference>
<dbReference type="InterPro" id="IPR036179">
    <property type="entry name" value="Ig-like_dom_sf"/>
</dbReference>
<dbReference type="FunFam" id="2.20.100.10:FF:000007">
    <property type="entry name" value="Thrombospondin 1"/>
    <property type="match status" value="2"/>
</dbReference>
<evidence type="ECO:0000256" key="4">
    <source>
        <dbReference type="ARBA" id="ARBA00022475"/>
    </source>
</evidence>
<evidence type="ECO:0000256" key="2">
    <source>
        <dbReference type="ARBA" id="ARBA00004236"/>
    </source>
</evidence>
<name>A0A8B8D2D3_CRAVI</name>
<gene>
    <name evidence="25" type="primary">LOC111123882</name>
</gene>
<evidence type="ECO:0000256" key="5">
    <source>
        <dbReference type="ARBA" id="ARBA00022525"/>
    </source>
</evidence>
<dbReference type="CDD" id="cd00198">
    <property type="entry name" value="vWFA"/>
    <property type="match status" value="1"/>
</dbReference>
<dbReference type="InterPro" id="IPR056475">
    <property type="entry name" value="GBD_Hemicentin/VWA7"/>
</dbReference>
<dbReference type="PROSITE" id="PS50835">
    <property type="entry name" value="IG_LIKE"/>
    <property type="match status" value="28"/>
</dbReference>
<keyword evidence="17" id="KW-0393">Immunoglobulin domain</keyword>
<feature type="domain" description="Ig-like" evidence="22">
    <location>
        <begin position="598"/>
        <end position="682"/>
    </location>
</feature>
<feature type="domain" description="Ig-like" evidence="22">
    <location>
        <begin position="1811"/>
        <end position="1899"/>
    </location>
</feature>
<keyword evidence="11" id="KW-0106">Calcium</keyword>
<feature type="domain" description="Ig-like" evidence="22">
    <location>
        <begin position="2738"/>
        <end position="2821"/>
    </location>
</feature>
<dbReference type="FunFam" id="2.60.40.10:FF:000273">
    <property type="entry name" value="contactin-3 isoform X1"/>
    <property type="match status" value="1"/>
</dbReference>
<feature type="domain" description="Ig-like" evidence="22">
    <location>
        <begin position="2186"/>
        <end position="2276"/>
    </location>
</feature>
<evidence type="ECO:0000259" key="21">
    <source>
        <dbReference type="PROSITE" id="PS50026"/>
    </source>
</evidence>
<dbReference type="Gene3D" id="2.60.40.10">
    <property type="entry name" value="Immunoglobulins"/>
    <property type="match status" value="28"/>
</dbReference>
<feature type="domain" description="Ig-like" evidence="22">
    <location>
        <begin position="777"/>
        <end position="862"/>
    </location>
</feature>
<dbReference type="Pfam" id="PF23560">
    <property type="entry name" value="GBD_Hemicentin"/>
    <property type="match status" value="1"/>
</dbReference>
<dbReference type="Pfam" id="PF07679">
    <property type="entry name" value="I-set"/>
    <property type="match status" value="21"/>
</dbReference>
<evidence type="ECO:0000256" key="8">
    <source>
        <dbReference type="ARBA" id="ARBA00022692"/>
    </source>
</evidence>
<dbReference type="InterPro" id="IPR003599">
    <property type="entry name" value="Ig_sub"/>
</dbReference>
<evidence type="ECO:0000256" key="16">
    <source>
        <dbReference type="ARBA" id="ARBA00023180"/>
    </source>
</evidence>
<dbReference type="Gene3D" id="2.20.100.10">
    <property type="entry name" value="Thrombospondin type-1 (TSP1) repeat"/>
    <property type="match status" value="5"/>
</dbReference>
<evidence type="ECO:0000256" key="19">
    <source>
        <dbReference type="PROSITE-ProRule" id="PRU00076"/>
    </source>
</evidence>
<dbReference type="GeneID" id="111123882"/>
<dbReference type="CDD" id="cd00096">
    <property type="entry name" value="Ig"/>
    <property type="match status" value="5"/>
</dbReference>
<dbReference type="InterPro" id="IPR013098">
    <property type="entry name" value="Ig_I-set"/>
</dbReference>
<dbReference type="InterPro" id="IPR007110">
    <property type="entry name" value="Ig-like_dom"/>
</dbReference>
<feature type="domain" description="Ig-like" evidence="22">
    <location>
        <begin position="869"/>
        <end position="957"/>
    </location>
</feature>
<feature type="domain" description="Ig-like" evidence="22">
    <location>
        <begin position="1244"/>
        <end position="1326"/>
    </location>
</feature>
<dbReference type="InterPro" id="IPR036465">
    <property type="entry name" value="vWFA_dom_sf"/>
</dbReference>
<evidence type="ECO:0000256" key="13">
    <source>
        <dbReference type="ARBA" id="ARBA00022989"/>
    </source>
</evidence>
<feature type="domain" description="Ig-like" evidence="22">
    <location>
        <begin position="1997"/>
        <end position="2085"/>
    </location>
</feature>
<feature type="domain" description="EGF-like" evidence="21">
    <location>
        <begin position="3580"/>
        <end position="3619"/>
    </location>
</feature>
<dbReference type="GO" id="GO:0043025">
    <property type="term" value="C:neuronal cell body"/>
    <property type="evidence" value="ECO:0007669"/>
    <property type="project" value="TreeGrafter"/>
</dbReference>
<dbReference type="FunFam" id="2.60.40.10:FF:000186">
    <property type="entry name" value="Hemicentin 1"/>
    <property type="match status" value="2"/>
</dbReference>
<feature type="domain" description="EGF-like" evidence="21">
    <location>
        <begin position="3830"/>
        <end position="3870"/>
    </location>
</feature>
<dbReference type="InterPro" id="IPR013783">
    <property type="entry name" value="Ig-like_fold"/>
</dbReference>
<dbReference type="FunFam" id="2.10.25.10:FF:000240">
    <property type="entry name" value="Vitamin K-dependent protein S"/>
    <property type="match status" value="1"/>
</dbReference>
<dbReference type="InterPro" id="IPR006605">
    <property type="entry name" value="G2_nidogen/fibulin_G2F"/>
</dbReference>
<dbReference type="PANTHER" id="PTHR45080:SF34">
    <property type="entry name" value="MYOSIN LIGHT CHAIN KINASE, SMOOTH MUSCLE-LIKE"/>
    <property type="match status" value="1"/>
</dbReference>
<dbReference type="InterPro" id="IPR050958">
    <property type="entry name" value="Cell_Adh-Cytoskel_Orgn"/>
</dbReference>
<evidence type="ECO:0000256" key="3">
    <source>
        <dbReference type="ARBA" id="ARBA00004498"/>
    </source>
</evidence>
<feature type="domain" description="Ig-like" evidence="22">
    <location>
        <begin position="1904"/>
        <end position="1992"/>
    </location>
</feature>
<evidence type="ECO:0000313" key="25">
    <source>
        <dbReference type="RefSeq" id="XP_022322238.1"/>
    </source>
</evidence>
<feature type="domain" description="Ig-like" evidence="22">
    <location>
        <begin position="1715"/>
        <end position="1802"/>
    </location>
</feature>
<dbReference type="FunFam" id="2.10.25.10:FF:000352">
    <property type="entry name" value="Hemicentin 1"/>
    <property type="match status" value="1"/>
</dbReference>
<dbReference type="InterPro" id="IPR001881">
    <property type="entry name" value="EGF-like_Ca-bd_dom"/>
</dbReference>
<dbReference type="InterPro" id="IPR013106">
    <property type="entry name" value="Ig_V-set"/>
</dbReference>
<dbReference type="SMART" id="SM00179">
    <property type="entry name" value="EGF_CA"/>
    <property type="match status" value="8"/>
</dbReference>
<dbReference type="GO" id="GO:0030424">
    <property type="term" value="C:axon"/>
    <property type="evidence" value="ECO:0007669"/>
    <property type="project" value="TreeGrafter"/>
</dbReference>
<evidence type="ECO:0000313" key="24">
    <source>
        <dbReference type="Proteomes" id="UP000694844"/>
    </source>
</evidence>
<dbReference type="Gene3D" id="3.40.50.410">
    <property type="entry name" value="von Willebrand factor, type A domain"/>
    <property type="match status" value="1"/>
</dbReference>
<feature type="domain" description="Nidogen G2 beta-barrel" evidence="23">
    <location>
        <begin position="3345"/>
        <end position="3566"/>
    </location>
</feature>
<evidence type="ECO:0000256" key="10">
    <source>
        <dbReference type="ARBA" id="ARBA00022737"/>
    </source>
</evidence>
<keyword evidence="8" id="KW-0812">Transmembrane</keyword>
<evidence type="ECO:0000259" key="23">
    <source>
        <dbReference type="PROSITE" id="PS50993"/>
    </source>
</evidence>
<evidence type="ECO:0000256" key="6">
    <source>
        <dbReference type="ARBA" id="ARBA00022530"/>
    </source>
</evidence>
<dbReference type="Gene3D" id="2.10.25.10">
    <property type="entry name" value="Laminin"/>
    <property type="match status" value="7"/>
</dbReference>
<keyword evidence="7 19" id="KW-0245">EGF-like domain</keyword>
<dbReference type="SUPFAM" id="SSF48726">
    <property type="entry name" value="Immunoglobulin"/>
    <property type="match status" value="28"/>
</dbReference>
<dbReference type="InterPro" id="IPR000152">
    <property type="entry name" value="EGF-type_Asp/Asn_hydroxyl_site"/>
</dbReference>
<feature type="domain" description="Ig-like" evidence="22">
    <location>
        <begin position="2648"/>
        <end position="2735"/>
    </location>
</feature>
<keyword evidence="6" id="KW-0272">Extracellular matrix</keyword>
<feature type="domain" description="Ig-like" evidence="22">
    <location>
        <begin position="2916"/>
        <end position="3001"/>
    </location>
</feature>
<comment type="subcellular location">
    <subcellularLocation>
        <location evidence="2">Cell membrane</location>
    </subcellularLocation>
    <subcellularLocation>
        <location evidence="1">Membrane</location>
        <topology evidence="1">Single-pass membrane protein</topology>
    </subcellularLocation>
    <subcellularLocation>
        <location evidence="3">Secreted</location>
        <location evidence="3">Extracellular space</location>
        <location evidence="3">Extracellular matrix</location>
    </subcellularLocation>
</comment>
<evidence type="ECO:0000256" key="14">
    <source>
        <dbReference type="ARBA" id="ARBA00023136"/>
    </source>
</evidence>
<dbReference type="InterPro" id="IPR036383">
    <property type="entry name" value="TSP1_rpt_sf"/>
</dbReference>
<dbReference type="SMART" id="SM00408">
    <property type="entry name" value="IGc2"/>
    <property type="match status" value="28"/>
</dbReference>
<evidence type="ECO:0000256" key="20">
    <source>
        <dbReference type="SAM" id="SignalP"/>
    </source>
</evidence>
<feature type="domain" description="EGF-like" evidence="21">
    <location>
        <begin position="3787"/>
        <end position="3829"/>
    </location>
</feature>
<feature type="domain" description="Ig-like" evidence="22">
    <location>
        <begin position="1432"/>
        <end position="1524"/>
    </location>
</feature>
<evidence type="ECO:0000256" key="11">
    <source>
        <dbReference type="ARBA" id="ARBA00022837"/>
    </source>
</evidence>
<evidence type="ECO:0000256" key="1">
    <source>
        <dbReference type="ARBA" id="ARBA00004167"/>
    </source>
</evidence>
<dbReference type="Pfam" id="PF25106">
    <property type="entry name" value="VWA_4"/>
    <property type="match status" value="1"/>
</dbReference>
<dbReference type="GO" id="GO:0050808">
    <property type="term" value="P:synapse organization"/>
    <property type="evidence" value="ECO:0007669"/>
    <property type="project" value="TreeGrafter"/>
</dbReference>
<dbReference type="PROSITE" id="PS50026">
    <property type="entry name" value="EGF_3"/>
    <property type="match status" value="4"/>
</dbReference>
<evidence type="ECO:0000256" key="9">
    <source>
        <dbReference type="ARBA" id="ARBA00022729"/>
    </source>
</evidence>
<dbReference type="SUPFAM" id="SSF57184">
    <property type="entry name" value="Growth factor receptor domain"/>
    <property type="match status" value="2"/>
</dbReference>
<keyword evidence="14" id="KW-0472">Membrane</keyword>
<dbReference type="GO" id="GO:0008046">
    <property type="term" value="F:axon guidance receptor activity"/>
    <property type="evidence" value="ECO:0007669"/>
    <property type="project" value="TreeGrafter"/>
</dbReference>
<dbReference type="PROSITE" id="PS50993">
    <property type="entry name" value="NIDOGEN_G2"/>
    <property type="match status" value="1"/>
</dbReference>
<dbReference type="GO" id="GO:0005509">
    <property type="term" value="F:calcium ion binding"/>
    <property type="evidence" value="ECO:0007669"/>
    <property type="project" value="InterPro"/>
</dbReference>
<keyword evidence="12" id="KW-0130">Cell adhesion</keyword>
<dbReference type="SUPFAM" id="SSF57196">
    <property type="entry name" value="EGF/Laminin"/>
    <property type="match status" value="1"/>
</dbReference>
<keyword evidence="24" id="KW-1185">Reference proteome</keyword>
<dbReference type="SMART" id="SM00209">
    <property type="entry name" value="TSP1"/>
    <property type="match status" value="6"/>
</dbReference>
<evidence type="ECO:0000256" key="15">
    <source>
        <dbReference type="ARBA" id="ARBA00023157"/>
    </source>
</evidence>
<protein>
    <recommendedName>
        <fullName evidence="18">Cell adhesion molecule-related/down-regulated by oncogenes</fullName>
    </recommendedName>
</protein>
<dbReference type="CDD" id="cd00054">
    <property type="entry name" value="EGF_CA"/>
    <property type="match status" value="7"/>
</dbReference>
<feature type="domain" description="Ig-like" evidence="22">
    <location>
        <begin position="2557"/>
        <end position="2643"/>
    </location>
</feature>
<dbReference type="SMART" id="SM00181">
    <property type="entry name" value="EGF"/>
    <property type="match status" value="8"/>
</dbReference>
<accession>A0A8B8D2D3</accession>
<dbReference type="InterPro" id="IPR026823">
    <property type="entry name" value="cEGF"/>
</dbReference>
<feature type="domain" description="Ig-like" evidence="22">
    <location>
        <begin position="2281"/>
        <end position="2370"/>
    </location>
</feature>
<feature type="domain" description="Ig-like" evidence="22">
    <location>
        <begin position="2375"/>
        <end position="2461"/>
    </location>
</feature>
<dbReference type="FunFam" id="2.10.25.10:FF:000003">
    <property type="entry name" value="fibrillin-1 isoform X1"/>
    <property type="match status" value="1"/>
</dbReference>
<dbReference type="FunFam" id="2.10.25.10:FF:000038">
    <property type="entry name" value="Fibrillin 2"/>
    <property type="match status" value="1"/>
</dbReference>
<dbReference type="SMART" id="SM00406">
    <property type="entry name" value="IGv"/>
    <property type="match status" value="8"/>
</dbReference>
<feature type="domain" description="Ig-like" evidence="22">
    <location>
        <begin position="1529"/>
        <end position="1618"/>
    </location>
</feature>
<feature type="domain" description="Ig-like" evidence="22">
    <location>
        <begin position="2089"/>
        <end position="2181"/>
    </location>
</feature>
<feature type="domain" description="Ig-like" evidence="22">
    <location>
        <begin position="1148"/>
        <end position="1231"/>
    </location>
</feature>
<dbReference type="PANTHER" id="PTHR45080">
    <property type="entry name" value="CONTACTIN 5"/>
    <property type="match status" value="1"/>
</dbReference>
<dbReference type="Pfam" id="PF13927">
    <property type="entry name" value="Ig_3"/>
    <property type="match status" value="7"/>
</dbReference>
<dbReference type="PROSITE" id="PS50092">
    <property type="entry name" value="TSP1"/>
    <property type="match status" value="6"/>
</dbReference>
<dbReference type="FunFam" id="2.20.100.10:FF:000001">
    <property type="entry name" value="semaphorin-5A isoform X1"/>
    <property type="match status" value="3"/>
</dbReference>
<keyword evidence="16" id="KW-0325">Glycoprotein</keyword>
<keyword evidence="15 19" id="KW-1015">Disulfide bond</keyword>
<feature type="signal peptide" evidence="20">
    <location>
        <begin position="1"/>
        <end position="22"/>
    </location>
</feature>
<dbReference type="PROSITE" id="PS01187">
    <property type="entry name" value="EGF_CA"/>
    <property type="match status" value="3"/>
</dbReference>
<evidence type="ECO:0000256" key="12">
    <source>
        <dbReference type="ARBA" id="ARBA00022889"/>
    </source>
</evidence>
<dbReference type="OrthoDB" id="5985519at2759"/>
<keyword evidence="13" id="KW-1133">Transmembrane helix</keyword>
<keyword evidence="4" id="KW-1003">Cell membrane</keyword>
<sequence>MCVSVRCCFLFVLFLWPAFVTPQENIPPGAATLAFVFDITGSMYDDLVQVIDGAAKIMATTLARIEKPLYNYVLVPFHDPDVGPIVITKDPDEFQSELRKLYVQGGGDCPEMSVRAIKEALDVSLPNSYIYVFTDALSKDFYLGEEVLALIQQKQSQVVFVLTGDCGKPQSPGYKVYERIASTSSGQVFLLKKKQVNQVLDFVRLTVQARKVNLMSVDLNQGNSQFIQIPIDSKLQEFTVSLSGASPELRLYNPNGAEVLVNNGLRELLSIKSVKVINVRDPKPGAWRLRVDSSSAHTLRITGLSKMDFAAGFDQQKPAHISSTQLRPLEGVRSHILVNTTDLDRPGQLQRLQLVSLNGITLSEYPLVGDVNEDNIYRTDAFKPPSGYFYIKVIGEDDQGHELWRTTPTAISPRKPAPPTVYMPEITRGFYHSTATIVCVVESVIPFTVQWYKNGLREGSEVLFQESGNATYQISRASSSNEGIYTCNATSPSGSTARTTLLDISEPPPEIAPTVNVSVLPGSSALLTCQVYSTAPYNVTWYGPQGQVKPQRQLVNFNNGSLLIRYVELGHEGQYVCRVGNEGGYSQEKVFLRVQVPPVVYIKPSEQTFKVGDSVTLTCYADGFPLPSYYWLRNGALVIPNSRISVNHNQLAFSNMEQSDEGAYSCLAENLAGDDTAIATLQYIERPQITVFEKKVIVGSGDMATLHCSAKGIPVPEIHWFKGELELKQLSYVKISDDGDLSIIGAQEQDQGEYMCIATNTAGSDSVLIDLEVGADPRITKAPFNMGADITTNASLPCEAIGDPTPKIYWLFKGSPIKTGGRFNQDKAGNLFIYSLEYGNEGRYTCVAQNQFGVQEASAFLSITGIVSPVIAYTNPYLDVVEGSDVALSCVVVQGNPTPTVHWQKGSKVLENSDHVTISNPGEVTIHKIQKLEQGDYVCVASNVGGNSTYLVSINVQVPPHHTFYKEEDERSNFTVVEGGGIILPCNVEGDPRPTISWYKDGSPISLTDYHYFIREDGSLEIFSADPDDTAEYKCTASNEAGEIHKTVQLFVQAPPVIQGEETQQLTVNVGQTILLPCSVKGKPTPEVHWRKNFVQFLPESSERFLFSDVGLTIYNTEISDRAIYECVASNVAGETTKIITLIVQIPPTISSEGESNIVVVKGEAAFLNCDTLGDPDPEVTWKKDDVILDPTSDLDITMTPFGSLEFSKVEVADDGRYVCIATNPAGSAVKDFILIVQDPPFFPPFITNHTQVIENNPVTIPCPAVGTPPPLITWYKDDVLLTGDEAGVTFLDDGSLELYNVDAKDTADYRCVATNAAGEVEHTVALHVLIPPKLIGKDNSLIDRNPTNTHVVVNHTASFFCPIEGDPTPVVTWKRNGEDLFGDGERIFIWDEGRNLTIAYADVSDTARYTCVATNKAGETDKSFNLEVQVPPVLDYETVTPSNLSVVIGNTLFISCPMSGIPPPKITWYKNGEFISPELDPNIRIFAAGRRLELMSARVTDLGLYRCEGVNSAGTNDNEYEVEVHVPPSIVREGVIEHPEVIVRRSINLTCPASGIPRPQISWFKANKIIKENATNYVLLEGGWTLYILNASEEDSSRFTCRAKNIAGNNEKAFDLQVLVPAHIQRENINTEPRVILNRTLVLNCPVGGTPTPDIFWYKEGILLDLSHRIDVLSEGRQLRVPNSQLTDSGTYTCEASNKAGIDRQDYNVQIQVPSKIDEFRTNVKPRTIINSPLTIACPASGIPPPVITWYKDGNVVDFSKDENIQLDKDGQELTIKVTEVKHTGTYSCEAANEAGTAKLDFDVFVEVPPSISQTEKSPKVKVGEETILHCPASGTPEPEIVWLKNGQPIDFSLTSGLREQAGGKELHIHNAVVDYGGVYTCVASNSAGDDQVEIELEVWVPPTIDKDNFEKYTGVIRGRTTVLNCPALGLPPPNILWFKDGSPLVLDSRMELMTGGLQLKIVNTTIEDTGTFKCRAVNPAGEDSVEMDLEVMVPPSIDESNVVYTPKVVQNRTVIIECPVSGVPEPTVTWSINDSPLTPRDRVQLLDNNRQLTIDQAQVADTAVYMCVASNKAGELRKKFQLEVLVPAYILTEVASETELVTIQNQTININCPSMGIPPPSILWLKNRVPLLDNPYKNMRVVNNNQVLEISNAQVQDAGKYLCTVTNAAGQEKREFNLQVHVPPFIAESQGEEVHVAVEGGAVTMECHVGGVPEPLVTWLKDGQILQTEENAHVRILSGGQIFQILVVKTTDAAKYTCQAENMAGLTEKYYRVEVQVPPRINGSQFIQKSVVINQQLYLTCEASGNPPPKIVWQRQYQAIPPYGNPSVRIRDQGRQLLLTNAQLLDEGEYTCLATNPAGNASVDFSVSVQVPPSIEDGPKQVVGIVNTRVDLACNSIGLPVPEVKWEKNNQVFPTTGLRHRMLVGGSLEFTAVRLEDAGTYVCTASNDAGSVSREITLDVQVPPKILGDTQRSMQAVLGDDIHLPCSVEGDPPPTIIWQKGTSILSSGADHYIMENGTLLLRRTDERDSGMYICIARNNAGTAMAQIFLRMFIPPRITDVTQTQYSIQQGRNIVLPCRAEGRPQPQIAWEKDGEELTGSYHYRLLRSGWLLIPYSRPDDTGTYRCTATNTAGQDQVTMTLTVHMPPRIEEGPRLMTGTVGSTARIPCNTTGEPRPEITWLKDGRLIREAGKYIVEDSGTLVINSLDADDTGSYTCTAINVAGRDSMDRVLRVQVPPKIIQAPRSQEVIQNSRIVLSCAATGIPVPTVTWTLNGKPVPAFPSINGRSFLHIHHALRQDAGMYTCIAENPAGIATASTPILMKVPPQVSVPESDATVSVADQVMLTCSVGGDPNPDIRWTKNGRPVELSERIVQLLNGSLVIYDSTSSDAGEYKCVASNDAGTSEGVAMLTVQEPPSFRIEPTNRRVVQGSTVVMDCVAEGEPAPDISWLRGWRDIVTGERISVLHNNSLRILAVQLSDGGLYRCKAANRLGITIVEANMTIVVHGRFSEWTSWGLCSNTCGVGLQFRTRECDSPPPQNGGRQCIGSSLDSKTCVSGHCPVDGDWGNWLPWKPCSMTCGVGQRSRERLCDNPAPLHGGSPCPGPSVAHDICNEGPCPVDGSWSGWGSWGACSVSCGEGVHERQRACDNPPSQFGGQYCLGDNTQLKMCSVQQCAVDGMWGQWNHWTACSQSCGGGVRTRTRSCDSPAPLYGGSPCSGRGSLIDYCNPQPCPVHGNWAGWESWGACSVSCGVGLMKRFRTCSNPAPSISGRPCIGAGEEGQRCTQQLCPVDAEWGVWGAWSTCSQTCGVGHRERSRTCSTPQNGGRYCAGDEVQRDLCSLTPCSRLPRKAFGTLVGYINGVDLTDSTINAVMTTTDDGENVRVEATIKDLPPLTGRHIEHLVSVLAPVYWVTASEKGGAKNGFSLSDGKFSRDVQVEYATGEIVKMSQYASGVDEEGVLQIDVIVRGEVPDLSNGMELTLTPYYENYIQTGQGTIFARSSRTIGLDGHLMPYMWNHSISYETTEIMPFLVETLHTRDISSSVSATGDQVEFSLLTSITPGTPSNQCPSGFHLDGSGLFCQDDDECWPVNPCSHHCHNSPGKFACSCPPGYILGVDSRTCEDLDECRWNNGGCGPEKECLNTEGSFHCATVCKTGYRRNQDMFCIDIDECTEDPLVCGQYCKNTAGSYQCSCSLGFKLKSNGRCTDVNECTEGGSTCSHICRNQIGSYRCACPSGYRLISNVTCQDVDECKEEIHKCTEEQECQNIAGSYQCVQKCSEGYQEMNGQCVDVDECTLGTHQCYSNQRCVNSPGGYSCQCETGFRTAGIRHPCLDVNECEEDPQICQHNCSNTVGSYHCTCPPGYKLGRNDRNCVDINECITSNIECGPEKMCFNKRGDVSCIEIPCPENYTRDPLTKYCVLECIDSSLCPEGAKYADVIEFRTLALPSGILPHQDLIRLTVFNQNNVKMVKTDFVILENDSKVTFALRPHEGTGILFTEQPLEELETYRIKVRAQSYSVQSAVLQYQTTFMIHISISAYPY</sequence>
<dbReference type="PROSITE" id="PS01186">
    <property type="entry name" value="EGF_2"/>
    <property type="match status" value="5"/>
</dbReference>
<feature type="domain" description="Ig-like" evidence="22">
    <location>
        <begin position="1333"/>
        <end position="1428"/>
    </location>
</feature>
<proteinExistence type="predicted"/>
<feature type="domain" description="Ig-like" evidence="22">
    <location>
        <begin position="1622"/>
        <end position="1711"/>
    </location>
</feature>
<dbReference type="PROSITE" id="PS00010">
    <property type="entry name" value="ASX_HYDROXYL"/>
    <property type="match status" value="4"/>
</dbReference>
<evidence type="ECO:0000256" key="7">
    <source>
        <dbReference type="ARBA" id="ARBA00022536"/>
    </source>
</evidence>
<feature type="domain" description="EGF-like" evidence="21">
    <location>
        <begin position="3704"/>
        <end position="3743"/>
    </location>
</feature>
<dbReference type="SUPFAM" id="SSF54511">
    <property type="entry name" value="GFP-like"/>
    <property type="match status" value="1"/>
</dbReference>
<dbReference type="InterPro" id="IPR009030">
    <property type="entry name" value="Growth_fac_rcpt_cys_sf"/>
</dbReference>